<gene>
    <name evidence="11" type="ORF">GEAM_2591</name>
</gene>
<dbReference type="InterPro" id="IPR036890">
    <property type="entry name" value="HATPase_C_sf"/>
</dbReference>
<evidence type="ECO:0000256" key="5">
    <source>
        <dbReference type="ARBA" id="ARBA00022679"/>
    </source>
</evidence>
<dbReference type="InterPro" id="IPR004358">
    <property type="entry name" value="Sig_transdc_His_kin-like_C"/>
</dbReference>
<dbReference type="InterPro" id="IPR050351">
    <property type="entry name" value="BphY/WalK/GraS-like"/>
</dbReference>
<feature type="transmembrane region" description="Helical" evidence="8">
    <location>
        <begin position="162"/>
        <end position="180"/>
    </location>
</feature>
<dbReference type="PANTHER" id="PTHR45453:SF1">
    <property type="entry name" value="PHOSPHATE REGULON SENSOR PROTEIN PHOR"/>
    <property type="match status" value="1"/>
</dbReference>
<evidence type="ECO:0000259" key="9">
    <source>
        <dbReference type="PROSITE" id="PS50109"/>
    </source>
</evidence>
<evidence type="ECO:0000313" key="11">
    <source>
        <dbReference type="EMBL" id="KFC79808.1"/>
    </source>
</evidence>
<evidence type="ECO:0000313" key="12">
    <source>
        <dbReference type="Proteomes" id="UP000028640"/>
    </source>
</evidence>
<keyword evidence="4" id="KW-0597">Phosphoprotein</keyword>
<dbReference type="InterPro" id="IPR003661">
    <property type="entry name" value="HisK_dim/P_dom"/>
</dbReference>
<keyword evidence="12" id="KW-1185">Reference proteome</keyword>
<dbReference type="CDD" id="cd06225">
    <property type="entry name" value="HAMP"/>
    <property type="match status" value="1"/>
</dbReference>
<evidence type="ECO:0000259" key="10">
    <source>
        <dbReference type="PROSITE" id="PS50885"/>
    </source>
</evidence>
<dbReference type="SMART" id="SM00387">
    <property type="entry name" value="HATPase_c"/>
    <property type="match status" value="1"/>
</dbReference>
<dbReference type="eggNOG" id="COG2205">
    <property type="taxonomic scope" value="Bacteria"/>
</dbReference>
<dbReference type="PROSITE" id="PS50885">
    <property type="entry name" value="HAMP"/>
    <property type="match status" value="1"/>
</dbReference>
<dbReference type="InterPro" id="IPR036097">
    <property type="entry name" value="HisK_dim/P_sf"/>
</dbReference>
<dbReference type="PRINTS" id="PR00344">
    <property type="entry name" value="BCTRLSENSOR"/>
</dbReference>
<dbReference type="Pfam" id="PF00512">
    <property type="entry name" value="HisKA"/>
    <property type="match status" value="1"/>
</dbReference>
<feature type="domain" description="Histidine kinase" evidence="9">
    <location>
        <begin position="241"/>
        <end position="455"/>
    </location>
</feature>
<dbReference type="GO" id="GO:0000155">
    <property type="term" value="F:phosphorelay sensor kinase activity"/>
    <property type="evidence" value="ECO:0007669"/>
    <property type="project" value="InterPro"/>
</dbReference>
<comment type="caution">
    <text evidence="11">The sequence shown here is derived from an EMBL/GenBank/DDBJ whole genome shotgun (WGS) entry which is preliminary data.</text>
</comment>
<keyword evidence="7" id="KW-0902">Two-component regulatory system</keyword>
<dbReference type="Proteomes" id="UP000028640">
    <property type="component" value="Unassembled WGS sequence"/>
</dbReference>
<dbReference type="SUPFAM" id="SSF55874">
    <property type="entry name" value="ATPase domain of HSP90 chaperone/DNA topoisomerase II/histidine kinase"/>
    <property type="match status" value="1"/>
</dbReference>
<dbReference type="GO" id="GO:0016036">
    <property type="term" value="P:cellular response to phosphate starvation"/>
    <property type="evidence" value="ECO:0007669"/>
    <property type="project" value="TreeGrafter"/>
</dbReference>
<dbReference type="GeneID" id="78382811"/>
<dbReference type="EC" id="2.7.13.3" evidence="3"/>
<comment type="catalytic activity">
    <reaction evidence="1">
        <text>ATP + protein L-histidine = ADP + protein N-phospho-L-histidine.</text>
        <dbReference type="EC" id="2.7.13.3"/>
    </reaction>
</comment>
<keyword evidence="5 11" id="KW-0808">Transferase</keyword>
<keyword evidence="8" id="KW-0812">Transmembrane</keyword>
<evidence type="ECO:0000256" key="2">
    <source>
        <dbReference type="ARBA" id="ARBA00004370"/>
    </source>
</evidence>
<keyword evidence="8" id="KW-1133">Transmembrane helix</keyword>
<sequence>MRPGITAKLFMAIFFTCGLVLITMNWGVRMSFERGFIDYIRQSNEQRVELLADTLQDQYKQHGNWEFLQKNDKLIYQIMRSFEQSNGSSLPPQGWRTKFWILDSHDQRIGGSDYPIPPDMRGPRRVMVVNGVTIGTVLSTPAERLTRNADINFDRQQNRTSWIIVGFTALLAAAVTWLLSRGMLAPVKRLVKGTHQLAAGNFSTRVKVDSQDELGKLAQDFNQLATTLEKNEQMRRAFMADISHELRTPLAVLRGELEAMQDGVRKMSLDSLGSLQSEVSILTKLVDDLHQLSLSDAGALAYRKEEIDIVHLIQLAEAGFRDRFQQKQLTLTTQLPEKVMLFGDPQRLSQLFNNLLENSLRYTDAGGGLEIIASKKDKSLHISFQDSAPGISDEQLQRIFERFYRTEGSRNRASGGSGLGLAICQNIVEAHGGRISASHSPSGGVCMTICLPLSIPHGQRN</sequence>
<dbReference type="EMBL" id="JMPJ01000063">
    <property type="protein sequence ID" value="KFC79808.1"/>
    <property type="molecule type" value="Genomic_DNA"/>
</dbReference>
<feature type="domain" description="HAMP" evidence="10">
    <location>
        <begin position="181"/>
        <end position="233"/>
    </location>
</feature>
<dbReference type="AlphaFoldDB" id="A0A085G7W3"/>
<evidence type="ECO:0000256" key="8">
    <source>
        <dbReference type="SAM" id="Phobius"/>
    </source>
</evidence>
<dbReference type="PANTHER" id="PTHR45453">
    <property type="entry name" value="PHOSPHATE REGULON SENSOR PROTEIN PHOR"/>
    <property type="match status" value="1"/>
</dbReference>
<dbReference type="FunFam" id="3.30.565.10:FF:000006">
    <property type="entry name" value="Sensor histidine kinase WalK"/>
    <property type="match status" value="1"/>
</dbReference>
<dbReference type="NCBIfam" id="NF007837">
    <property type="entry name" value="PRK10549.1"/>
    <property type="match status" value="1"/>
</dbReference>
<name>A0A085G7W3_EWIA3</name>
<evidence type="ECO:0000256" key="6">
    <source>
        <dbReference type="ARBA" id="ARBA00022777"/>
    </source>
</evidence>
<dbReference type="SMART" id="SM00388">
    <property type="entry name" value="HisKA"/>
    <property type="match status" value="1"/>
</dbReference>
<dbReference type="InterPro" id="IPR003594">
    <property type="entry name" value="HATPase_dom"/>
</dbReference>
<dbReference type="OrthoDB" id="9804645at2"/>
<dbReference type="Pfam" id="PF00672">
    <property type="entry name" value="HAMP"/>
    <property type="match status" value="1"/>
</dbReference>
<accession>A0A085G7W3</accession>
<dbReference type="SUPFAM" id="SSF47384">
    <property type="entry name" value="Homodimeric domain of signal transducing histidine kinase"/>
    <property type="match status" value="1"/>
</dbReference>
<dbReference type="GO" id="GO:0005886">
    <property type="term" value="C:plasma membrane"/>
    <property type="evidence" value="ECO:0007669"/>
    <property type="project" value="TreeGrafter"/>
</dbReference>
<dbReference type="FunFam" id="1.10.287.130:FF:000014">
    <property type="entry name" value="Signal transduction histidine-protein kinase BaeS"/>
    <property type="match status" value="1"/>
</dbReference>
<reference evidence="11 12" key="1">
    <citation type="submission" date="2014-05" db="EMBL/GenBank/DDBJ databases">
        <title>ATOL: Assembling a taxonomically balanced genome-scale reconstruction of the evolutionary history of the Enterobacteriaceae.</title>
        <authorList>
            <person name="Plunkett G.III."/>
            <person name="Neeno-Eckwall E.C."/>
            <person name="Glasner J.D."/>
            <person name="Perna N.T."/>
        </authorList>
    </citation>
    <scope>NUCLEOTIDE SEQUENCE [LARGE SCALE GENOMIC DNA]</scope>
    <source>
        <strain evidence="11 12">ATCC 33852</strain>
    </source>
</reference>
<dbReference type="GO" id="GO:0004721">
    <property type="term" value="F:phosphoprotein phosphatase activity"/>
    <property type="evidence" value="ECO:0007669"/>
    <property type="project" value="TreeGrafter"/>
</dbReference>
<dbReference type="Gene3D" id="3.30.565.10">
    <property type="entry name" value="Histidine kinase-like ATPase, C-terminal domain"/>
    <property type="match status" value="1"/>
</dbReference>
<comment type="subcellular location">
    <subcellularLocation>
        <location evidence="2">Membrane</location>
    </subcellularLocation>
</comment>
<dbReference type="STRING" id="910964.GEAM_2591"/>
<dbReference type="Gene3D" id="1.10.287.130">
    <property type="match status" value="1"/>
</dbReference>
<proteinExistence type="predicted"/>
<dbReference type="CDD" id="cd00082">
    <property type="entry name" value="HisKA"/>
    <property type="match status" value="1"/>
</dbReference>
<evidence type="ECO:0000256" key="4">
    <source>
        <dbReference type="ARBA" id="ARBA00022553"/>
    </source>
</evidence>
<dbReference type="InterPro" id="IPR003660">
    <property type="entry name" value="HAMP_dom"/>
</dbReference>
<dbReference type="Gene3D" id="6.10.340.10">
    <property type="match status" value="1"/>
</dbReference>
<dbReference type="SUPFAM" id="SSF158472">
    <property type="entry name" value="HAMP domain-like"/>
    <property type="match status" value="1"/>
</dbReference>
<dbReference type="NCBIfam" id="NF012163">
    <property type="entry name" value="BaeS_SmeS"/>
    <property type="match status" value="1"/>
</dbReference>
<evidence type="ECO:0000256" key="3">
    <source>
        <dbReference type="ARBA" id="ARBA00012438"/>
    </source>
</evidence>
<dbReference type="SMART" id="SM00304">
    <property type="entry name" value="HAMP"/>
    <property type="match status" value="1"/>
</dbReference>
<dbReference type="RefSeq" id="WP_034792144.1">
    <property type="nucleotide sequence ID" value="NZ_JMPJ01000063.1"/>
</dbReference>
<dbReference type="Pfam" id="PF02518">
    <property type="entry name" value="HATPase_c"/>
    <property type="match status" value="1"/>
</dbReference>
<protein>
    <recommendedName>
        <fullName evidence="3">histidine kinase</fullName>
        <ecNumber evidence="3">2.7.13.3</ecNumber>
    </recommendedName>
</protein>
<dbReference type="InterPro" id="IPR005467">
    <property type="entry name" value="His_kinase_dom"/>
</dbReference>
<dbReference type="PROSITE" id="PS50109">
    <property type="entry name" value="HIS_KIN"/>
    <property type="match status" value="1"/>
</dbReference>
<evidence type="ECO:0000256" key="7">
    <source>
        <dbReference type="ARBA" id="ARBA00023012"/>
    </source>
</evidence>
<keyword evidence="8" id="KW-0472">Membrane</keyword>
<evidence type="ECO:0000256" key="1">
    <source>
        <dbReference type="ARBA" id="ARBA00000085"/>
    </source>
</evidence>
<keyword evidence="6 11" id="KW-0418">Kinase</keyword>
<feature type="transmembrane region" description="Helical" evidence="8">
    <location>
        <begin position="6"/>
        <end position="28"/>
    </location>
</feature>
<organism evidence="11 12">
    <name type="scientific">Ewingella americana (strain ATCC 33852 / DSM 4580 / CCUG 14506 / JCM 5911 / LMG 7869 / NCTC 12157 / CDC 1468-78)</name>
    <dbReference type="NCBI Taxonomy" id="910964"/>
    <lineage>
        <taxon>Bacteria</taxon>
        <taxon>Pseudomonadati</taxon>
        <taxon>Pseudomonadota</taxon>
        <taxon>Gammaproteobacteria</taxon>
        <taxon>Enterobacterales</taxon>
        <taxon>Yersiniaceae</taxon>
        <taxon>Ewingella</taxon>
    </lineage>
</organism>